<reference evidence="2 3" key="1">
    <citation type="journal article" date="2011" name="Genome Res.">
        <title>Phylogeny-wide analysis of social amoeba genomes highlights ancient origins for complex intercellular communication.</title>
        <authorList>
            <person name="Heidel A.J."/>
            <person name="Lawal H.M."/>
            <person name="Felder M."/>
            <person name="Schilde C."/>
            <person name="Helps N.R."/>
            <person name="Tunggal B."/>
            <person name="Rivero F."/>
            <person name="John U."/>
            <person name="Schleicher M."/>
            <person name="Eichinger L."/>
            <person name="Platzer M."/>
            <person name="Noegel A.A."/>
            <person name="Schaap P."/>
            <person name="Gloeckner G."/>
        </authorList>
    </citation>
    <scope>NUCLEOTIDE SEQUENCE [LARGE SCALE GENOMIC DNA]</scope>
    <source>
        <strain evidence="3">ATCC 26659 / Pp 5 / PN500</strain>
    </source>
</reference>
<keyword evidence="3" id="KW-1185">Reference proteome</keyword>
<dbReference type="RefSeq" id="XP_020437762.1">
    <property type="nucleotide sequence ID" value="XM_020571904.1"/>
</dbReference>
<comment type="caution">
    <text evidence="2">The sequence shown here is derived from an EMBL/GenBank/DDBJ whole genome shotgun (WGS) entry which is preliminary data.</text>
</comment>
<dbReference type="Proteomes" id="UP000001396">
    <property type="component" value="Unassembled WGS sequence"/>
</dbReference>
<gene>
    <name evidence="2" type="ORF">PPL_00884</name>
</gene>
<feature type="region of interest" description="Disordered" evidence="1">
    <location>
        <begin position="221"/>
        <end position="249"/>
    </location>
</feature>
<sequence>MSLEEQLKILNQKIKNNDPIEEIENFLNNSNYSFYILNFRGISYEYENFKKLKIDKTEHMSIDETHSPMYSLYTKHRIEGKNLLDDFNNMTLSENSVDAKANTIREEITNNERLNSGYYHIEKGAEDKHYFSKLLYFLSQEYSRDYDAFDETMQKFQNDPSKGGVAAAGIPNMNFFVSTSMEPDHAIKYALGLKIYHSRERTNNPLPTISSMYSPATPVATPVTLGSSSKKTPKKGKNDETPKQPSSAQKLLDYKNYLKTKVESGKGEYPVGKLYIIKSSITDILKERPIVPCNLLKNGFIKLVTLIGSEREVSFISHIGSNRVIHQEVLTFDSYNLNDTEARVNTILRETTRKIEAFHYKWNLGSNKRHVRIYQSYDGGFCLNPETTPNHSSTTEQSRSLYHIDSTFRNLMGLIYGHYYSNNNNNNYNNNSNNNNNNNDMESKLLELFQKHYGSLATHSSTTDEKTITTTKTEIAPPVEPPVSTGSIVATRKTNIASCSISSRRYKCKSGSTTKHR</sequence>
<dbReference type="PANTHER" id="PTHR16148:SF14">
    <property type="entry name" value="MYND-TYPE DOMAIN-CONTAINING PROTEIN"/>
    <property type="match status" value="1"/>
</dbReference>
<dbReference type="EMBL" id="ADBJ01000004">
    <property type="protein sequence ID" value="EFA85655.1"/>
    <property type="molecule type" value="Genomic_DNA"/>
</dbReference>
<dbReference type="AlphaFoldDB" id="D3AYW5"/>
<evidence type="ECO:0000313" key="3">
    <source>
        <dbReference type="Proteomes" id="UP000001396"/>
    </source>
</evidence>
<proteinExistence type="predicted"/>
<accession>D3AYW5</accession>
<name>D3AYW5_HETP5</name>
<organism evidence="2 3">
    <name type="scientific">Heterostelium pallidum (strain ATCC 26659 / Pp 5 / PN500)</name>
    <name type="common">Cellular slime mold</name>
    <name type="synonym">Polysphondylium pallidum</name>
    <dbReference type="NCBI Taxonomy" id="670386"/>
    <lineage>
        <taxon>Eukaryota</taxon>
        <taxon>Amoebozoa</taxon>
        <taxon>Evosea</taxon>
        <taxon>Eumycetozoa</taxon>
        <taxon>Dictyostelia</taxon>
        <taxon>Acytosteliales</taxon>
        <taxon>Acytosteliaceae</taxon>
        <taxon>Heterostelium</taxon>
    </lineage>
</organism>
<dbReference type="InParanoid" id="D3AYW5"/>
<evidence type="ECO:0000313" key="2">
    <source>
        <dbReference type="EMBL" id="EFA85655.1"/>
    </source>
</evidence>
<evidence type="ECO:0000256" key="1">
    <source>
        <dbReference type="SAM" id="MobiDB-lite"/>
    </source>
</evidence>
<dbReference type="GeneID" id="31356415"/>
<protein>
    <submittedName>
        <fullName evidence="2">Uncharacterized protein</fullName>
    </submittedName>
</protein>
<dbReference type="PANTHER" id="PTHR16148">
    <property type="entry name" value="NF-KAPPA-B-REPRESSING FACTOR-RELATED"/>
    <property type="match status" value="1"/>
</dbReference>